<evidence type="ECO:0000256" key="1">
    <source>
        <dbReference type="ARBA" id="ARBA00022441"/>
    </source>
</evidence>
<evidence type="ECO:0008006" key="5">
    <source>
        <dbReference type="Google" id="ProtNLM"/>
    </source>
</evidence>
<evidence type="ECO:0000313" key="3">
    <source>
        <dbReference type="EMBL" id="ORX48866.1"/>
    </source>
</evidence>
<keyword evidence="2" id="KW-0677">Repeat</keyword>
<proteinExistence type="predicted"/>
<gene>
    <name evidence="3" type="ORF">DM01DRAFT_1394691</name>
</gene>
<evidence type="ECO:0000313" key="4">
    <source>
        <dbReference type="Proteomes" id="UP000242146"/>
    </source>
</evidence>
<dbReference type="PANTHER" id="PTHR46647:SF1">
    <property type="entry name" value="RAB9 EFFECTOR PROTEIN WITH KELCH MOTIFS"/>
    <property type="match status" value="1"/>
</dbReference>
<organism evidence="3 4">
    <name type="scientific">Hesseltinella vesiculosa</name>
    <dbReference type="NCBI Taxonomy" id="101127"/>
    <lineage>
        <taxon>Eukaryota</taxon>
        <taxon>Fungi</taxon>
        <taxon>Fungi incertae sedis</taxon>
        <taxon>Mucoromycota</taxon>
        <taxon>Mucoromycotina</taxon>
        <taxon>Mucoromycetes</taxon>
        <taxon>Mucorales</taxon>
        <taxon>Cunninghamellaceae</taxon>
        <taxon>Hesseltinella</taxon>
    </lineage>
</organism>
<dbReference type="Gene3D" id="2.120.10.80">
    <property type="entry name" value="Kelch-type beta propeller"/>
    <property type="match status" value="1"/>
</dbReference>
<evidence type="ECO:0000256" key="2">
    <source>
        <dbReference type="ARBA" id="ARBA00022737"/>
    </source>
</evidence>
<dbReference type="InterPro" id="IPR015915">
    <property type="entry name" value="Kelch-typ_b-propeller"/>
</dbReference>
<comment type="caution">
    <text evidence="3">The sequence shown here is derived from an EMBL/GenBank/DDBJ whole genome shotgun (WGS) entry which is preliminary data.</text>
</comment>
<dbReference type="OrthoDB" id="45365at2759"/>
<dbReference type="EMBL" id="MCGT01000028">
    <property type="protein sequence ID" value="ORX48866.1"/>
    <property type="molecule type" value="Genomic_DNA"/>
</dbReference>
<reference evidence="3 4" key="1">
    <citation type="submission" date="2016-07" db="EMBL/GenBank/DDBJ databases">
        <title>Pervasive Adenine N6-methylation of Active Genes in Fungi.</title>
        <authorList>
            <consortium name="DOE Joint Genome Institute"/>
            <person name="Mondo S.J."/>
            <person name="Dannebaum R.O."/>
            <person name="Kuo R.C."/>
            <person name="Labutti K."/>
            <person name="Haridas S."/>
            <person name="Kuo A."/>
            <person name="Salamov A."/>
            <person name="Ahrendt S.R."/>
            <person name="Lipzen A."/>
            <person name="Sullivan W."/>
            <person name="Andreopoulos W.B."/>
            <person name="Clum A."/>
            <person name="Lindquist E."/>
            <person name="Daum C."/>
            <person name="Ramamoorthy G.K."/>
            <person name="Gryganskyi A."/>
            <person name="Culley D."/>
            <person name="Magnuson J.K."/>
            <person name="James T.Y."/>
            <person name="O'Malley M.A."/>
            <person name="Stajich J.E."/>
            <person name="Spatafora J.W."/>
            <person name="Visel A."/>
            <person name="Grigoriev I.V."/>
        </authorList>
    </citation>
    <scope>NUCLEOTIDE SEQUENCE [LARGE SCALE GENOMIC DNA]</scope>
    <source>
        <strain evidence="3 4">NRRL 3301</strain>
    </source>
</reference>
<accession>A0A1X2GA93</accession>
<protein>
    <recommendedName>
        <fullName evidence="5">Galactose oxidase</fullName>
    </recommendedName>
</protein>
<name>A0A1X2GA93_9FUNG</name>
<dbReference type="AlphaFoldDB" id="A0A1X2GA93"/>
<dbReference type="STRING" id="101127.A0A1X2GA93"/>
<dbReference type="Pfam" id="PF24681">
    <property type="entry name" value="Kelch_KLHDC2_KLHL20_DRC7"/>
    <property type="match status" value="1"/>
</dbReference>
<dbReference type="SUPFAM" id="SSF117281">
    <property type="entry name" value="Kelch motif"/>
    <property type="match status" value="1"/>
</dbReference>
<keyword evidence="1" id="KW-0880">Kelch repeat</keyword>
<dbReference type="PANTHER" id="PTHR46647">
    <property type="entry name" value="RAB9 EFFECTOR PROTEIN WITH KELCH MOTIFS"/>
    <property type="match status" value="1"/>
</dbReference>
<sequence>MLQLLCHLTTLSSMEANTKGRLKKMSFISIRVNSLSGNHLATTGDVPNGRKDSAIVAMGNFVLMYGGEPLVGSEPWDPNFYLLNINNRQWIRVRMEGSIPRERSGHSAVTIGGVMYIWGGQCSGHYFKEILAFNTSNCK</sequence>
<dbReference type="Proteomes" id="UP000242146">
    <property type="component" value="Unassembled WGS sequence"/>
</dbReference>
<keyword evidence="4" id="KW-1185">Reference proteome</keyword>
<dbReference type="InterPro" id="IPR052124">
    <property type="entry name" value="Rab9_kelch_effector"/>
</dbReference>